<keyword evidence="3" id="KW-1185">Reference proteome</keyword>
<accession>A0A2P5B0K7</accession>
<evidence type="ECO:0000256" key="1">
    <source>
        <dbReference type="SAM" id="MobiDB-lite"/>
    </source>
</evidence>
<gene>
    <name evidence="2" type="ORF">PanWU01x14_282940</name>
</gene>
<feature type="region of interest" description="Disordered" evidence="1">
    <location>
        <begin position="74"/>
        <end position="99"/>
    </location>
</feature>
<protein>
    <submittedName>
        <fullName evidence="2">Uncharacterized protein</fullName>
    </submittedName>
</protein>
<organism evidence="2 3">
    <name type="scientific">Parasponia andersonii</name>
    <name type="common">Sponia andersonii</name>
    <dbReference type="NCBI Taxonomy" id="3476"/>
    <lineage>
        <taxon>Eukaryota</taxon>
        <taxon>Viridiplantae</taxon>
        <taxon>Streptophyta</taxon>
        <taxon>Embryophyta</taxon>
        <taxon>Tracheophyta</taxon>
        <taxon>Spermatophyta</taxon>
        <taxon>Magnoliopsida</taxon>
        <taxon>eudicotyledons</taxon>
        <taxon>Gunneridae</taxon>
        <taxon>Pentapetalae</taxon>
        <taxon>rosids</taxon>
        <taxon>fabids</taxon>
        <taxon>Rosales</taxon>
        <taxon>Cannabaceae</taxon>
        <taxon>Parasponia</taxon>
    </lineage>
</organism>
<proteinExistence type="predicted"/>
<feature type="compositionally biased region" description="Basic and acidic residues" evidence="1">
    <location>
        <begin position="82"/>
        <end position="92"/>
    </location>
</feature>
<comment type="caution">
    <text evidence="2">The sequence shown here is derived from an EMBL/GenBank/DDBJ whole genome shotgun (WGS) entry which is preliminary data.</text>
</comment>
<dbReference type="AlphaFoldDB" id="A0A2P5B0K7"/>
<dbReference type="Proteomes" id="UP000237105">
    <property type="component" value="Unassembled WGS sequence"/>
</dbReference>
<dbReference type="EMBL" id="JXTB01000394">
    <property type="protein sequence ID" value="PON42338.1"/>
    <property type="molecule type" value="Genomic_DNA"/>
</dbReference>
<name>A0A2P5B0K7_PARAD</name>
<sequence length="99" mass="10646">MAAPEPMLTIAPLFLSSIPGKTALVTLVVPSRFTLTIFIQTFSATSWKYPAAGYVTPTLLIKIPTSNPLIASSTTSMPAEISPEKSKTRDFIRVPGHVN</sequence>
<reference evidence="3" key="1">
    <citation type="submission" date="2016-06" db="EMBL/GenBank/DDBJ databases">
        <title>Parallel loss of symbiosis genes in relatives of nitrogen-fixing non-legume Parasponia.</title>
        <authorList>
            <person name="Van Velzen R."/>
            <person name="Holmer R."/>
            <person name="Bu F."/>
            <person name="Rutten L."/>
            <person name="Van Zeijl A."/>
            <person name="Liu W."/>
            <person name="Santuari L."/>
            <person name="Cao Q."/>
            <person name="Sharma T."/>
            <person name="Shen D."/>
            <person name="Roswanjaya Y."/>
            <person name="Wardhani T."/>
            <person name="Kalhor M.S."/>
            <person name="Jansen J."/>
            <person name="Van den Hoogen J."/>
            <person name="Gungor B."/>
            <person name="Hartog M."/>
            <person name="Hontelez J."/>
            <person name="Verver J."/>
            <person name="Yang W.-C."/>
            <person name="Schijlen E."/>
            <person name="Repin R."/>
            <person name="Schilthuizen M."/>
            <person name="Schranz E."/>
            <person name="Heidstra R."/>
            <person name="Miyata K."/>
            <person name="Fedorova E."/>
            <person name="Kohlen W."/>
            <person name="Bisseling T."/>
            <person name="Smit S."/>
            <person name="Geurts R."/>
        </authorList>
    </citation>
    <scope>NUCLEOTIDE SEQUENCE [LARGE SCALE GENOMIC DNA]</scope>
    <source>
        <strain evidence="3">cv. WU1-14</strain>
    </source>
</reference>
<evidence type="ECO:0000313" key="3">
    <source>
        <dbReference type="Proteomes" id="UP000237105"/>
    </source>
</evidence>
<dbReference type="OrthoDB" id="1196170at2759"/>
<evidence type="ECO:0000313" key="2">
    <source>
        <dbReference type="EMBL" id="PON42338.1"/>
    </source>
</evidence>